<protein>
    <submittedName>
        <fullName evidence="1">Uncharacterized protein</fullName>
    </submittedName>
</protein>
<comment type="caution">
    <text evidence="1">The sequence shown here is derived from an EMBL/GenBank/DDBJ whole genome shotgun (WGS) entry which is preliminary data.</text>
</comment>
<reference evidence="1 2" key="1">
    <citation type="submission" date="2020-08" db="EMBL/GenBank/DDBJ databases">
        <title>Genomic Encyclopedia of Type Strains, Phase IV (KMG-V): Genome sequencing to study the core and pangenomes of soil and plant-associated prokaryotes.</title>
        <authorList>
            <person name="Whitman W."/>
        </authorList>
    </citation>
    <scope>NUCLEOTIDE SEQUENCE [LARGE SCALE GENOMIC DNA]</scope>
    <source>
        <strain evidence="1 2">SEMIA 461</strain>
    </source>
</reference>
<dbReference type="EMBL" id="JACIHP010000008">
    <property type="protein sequence ID" value="MBB4493142.1"/>
    <property type="molecule type" value="Genomic_DNA"/>
</dbReference>
<gene>
    <name evidence="1" type="ORF">GGE40_004994</name>
</gene>
<dbReference type="RefSeq" id="WP_080865170.1">
    <property type="nucleotide sequence ID" value="NZ_JACIGS010000008.1"/>
</dbReference>
<proteinExistence type="predicted"/>
<accession>A0ABR6JFK2</accession>
<organism evidence="1 2">
    <name type="scientific">Agrobacterium radiobacter</name>
    <dbReference type="NCBI Taxonomy" id="362"/>
    <lineage>
        <taxon>Bacteria</taxon>
        <taxon>Pseudomonadati</taxon>
        <taxon>Pseudomonadota</taxon>
        <taxon>Alphaproteobacteria</taxon>
        <taxon>Hyphomicrobiales</taxon>
        <taxon>Rhizobiaceae</taxon>
        <taxon>Rhizobium/Agrobacterium group</taxon>
        <taxon>Agrobacterium</taxon>
        <taxon>Agrobacterium tumefaciens complex</taxon>
    </lineage>
</organism>
<evidence type="ECO:0000313" key="1">
    <source>
        <dbReference type="EMBL" id="MBB4493142.1"/>
    </source>
</evidence>
<sequence length="68" mass="7867">MTLGLWEIREIKQALVIFCKENELELDDQNALTAAQQLMRFAQQRPATSEQLLRQLRSHNADLSQEAL</sequence>
<evidence type="ECO:0000313" key="2">
    <source>
        <dbReference type="Proteomes" id="UP000534590"/>
    </source>
</evidence>
<name>A0ABR6JFK2_AGRRD</name>
<dbReference type="Proteomes" id="UP000534590">
    <property type="component" value="Unassembled WGS sequence"/>
</dbReference>
<keyword evidence="2" id="KW-1185">Reference proteome</keyword>